<evidence type="ECO:0000259" key="15">
    <source>
        <dbReference type="PROSITE" id="PS50173"/>
    </source>
</evidence>
<dbReference type="RefSeq" id="WP_146316095.1">
    <property type="nucleotide sequence ID" value="NZ_VCQV01000007.1"/>
</dbReference>
<feature type="active site" evidence="13">
    <location>
        <position position="107"/>
    </location>
</feature>
<comment type="function">
    <text evidence="11 13">Poorly processive, error-prone DNA polymerase involved in untargeted mutagenesis. Copies undamaged DNA at stalled replication forks, which arise in vivo from mismatched or misaligned primer ends. These misaligned primers can be extended by PolIV. Exhibits no 3'-5' exonuclease (proofreading) activity. May be involved in translesional synthesis, in conjunction with the beta clamp from PolIII.</text>
</comment>
<feature type="site" description="Substrate discrimination" evidence="13">
    <location>
        <position position="16"/>
    </location>
</feature>
<keyword evidence="13" id="KW-0963">Cytoplasm</keyword>
<keyword evidence="13" id="KW-0238">DNA-binding</keyword>
<keyword evidence="10 13" id="KW-0234">DNA repair</keyword>
<feature type="binding site" evidence="13">
    <location>
        <position position="11"/>
    </location>
    <ligand>
        <name>Mg(2+)</name>
        <dbReference type="ChEBI" id="CHEBI:18420"/>
    </ligand>
</feature>
<sequence>MRTQSSIMHLDLDAFFAAVEQRDKPSLRGKPVCVGGVGHRGVVATASYEARVFGAHSAMPTAEARRRCPAGTAFLYPRGAAYRKSSRVVMDLLREVSPVVEQVSVDEAYVDLSAPGTHDLSTDGVRALVGDLLARIHDETGGLTASAGVASSKMLAKIGSDLEKPNGLVVVAPGRELEVLAPLSVRVIGGVGPATGNRLRTFGVETVADLQRMQVPDLVSILGESHGKGLHELAFARDDREVVVEREAKSISAEETFETDIADRHRLERELHGLTERVAGRLTKSATFARTVSIKVRHHDFSTLTRAETLTHPTGDPVVVLGVARRLLAAVDVSDGLRLLGVGVSGLTDHAQEQITFDDVVEQIEAGQPDEAPAEGVTEEVLAAPTESGDLDTGGPQWGARSEWSPGQDLRHDVHGDGWVWGRGLGRVTARFEGPTTAPGPVHTFRADDPALQPADPPQW</sequence>
<dbReference type="CDD" id="cd03586">
    <property type="entry name" value="PolY_Pol_IV_kappa"/>
    <property type="match status" value="1"/>
</dbReference>
<evidence type="ECO:0000256" key="12">
    <source>
        <dbReference type="ARBA" id="ARBA00049244"/>
    </source>
</evidence>
<dbReference type="GO" id="GO:0003887">
    <property type="term" value="F:DNA-directed DNA polymerase activity"/>
    <property type="evidence" value="ECO:0007669"/>
    <property type="project" value="UniProtKB-UniRule"/>
</dbReference>
<comment type="cofactor">
    <cofactor evidence="13">
        <name>Mg(2+)</name>
        <dbReference type="ChEBI" id="CHEBI:18420"/>
    </cofactor>
    <text evidence="13">Binds 2 magnesium ions per subunit.</text>
</comment>
<evidence type="ECO:0000256" key="5">
    <source>
        <dbReference type="ARBA" id="ARBA00022705"/>
    </source>
</evidence>
<evidence type="ECO:0000256" key="4">
    <source>
        <dbReference type="ARBA" id="ARBA00022695"/>
    </source>
</evidence>
<protein>
    <recommendedName>
        <fullName evidence="13">DNA polymerase IV</fullName>
        <shortName evidence="13">Pol IV</shortName>
        <ecNumber evidence="13">2.7.7.7</ecNumber>
    </recommendedName>
</protein>
<feature type="domain" description="UmuC" evidence="15">
    <location>
        <begin position="7"/>
        <end position="192"/>
    </location>
</feature>
<dbReference type="GO" id="GO:0003684">
    <property type="term" value="F:damaged DNA binding"/>
    <property type="evidence" value="ECO:0007669"/>
    <property type="project" value="InterPro"/>
</dbReference>
<evidence type="ECO:0000256" key="3">
    <source>
        <dbReference type="ARBA" id="ARBA00022679"/>
    </source>
</evidence>
<keyword evidence="9 13" id="KW-0239">DNA-directed DNA polymerase</keyword>
<evidence type="ECO:0000256" key="8">
    <source>
        <dbReference type="ARBA" id="ARBA00022842"/>
    </source>
</evidence>
<dbReference type="PANTHER" id="PTHR11076">
    <property type="entry name" value="DNA REPAIR POLYMERASE UMUC / TRANSFERASE FAMILY MEMBER"/>
    <property type="match status" value="1"/>
</dbReference>
<keyword evidence="6 13" id="KW-0479">Metal-binding</keyword>
<dbReference type="PROSITE" id="PS50173">
    <property type="entry name" value="UMUC"/>
    <property type="match status" value="1"/>
</dbReference>
<comment type="subcellular location">
    <subcellularLocation>
        <location evidence="13">Cytoplasm</location>
    </subcellularLocation>
</comment>
<evidence type="ECO:0000256" key="11">
    <source>
        <dbReference type="ARBA" id="ARBA00025589"/>
    </source>
</evidence>
<dbReference type="Pfam" id="PF11799">
    <property type="entry name" value="IMS_C"/>
    <property type="match status" value="1"/>
</dbReference>
<dbReference type="Gene3D" id="3.40.1170.60">
    <property type="match status" value="1"/>
</dbReference>
<dbReference type="GO" id="GO:0006261">
    <property type="term" value="P:DNA-templated DNA replication"/>
    <property type="evidence" value="ECO:0007669"/>
    <property type="project" value="UniProtKB-UniRule"/>
</dbReference>
<feature type="region of interest" description="Disordered" evidence="14">
    <location>
        <begin position="386"/>
        <end position="410"/>
    </location>
</feature>
<dbReference type="GO" id="GO:0000287">
    <property type="term" value="F:magnesium ion binding"/>
    <property type="evidence" value="ECO:0007669"/>
    <property type="project" value="UniProtKB-UniRule"/>
</dbReference>
<dbReference type="HAMAP" id="MF_01113">
    <property type="entry name" value="DNApol_IV"/>
    <property type="match status" value="1"/>
</dbReference>
<dbReference type="Proteomes" id="UP000320244">
    <property type="component" value="Unassembled WGS sequence"/>
</dbReference>
<comment type="caution">
    <text evidence="16">The sequence shown here is derived from an EMBL/GenBank/DDBJ whole genome shotgun (WGS) entry which is preliminary data.</text>
</comment>
<evidence type="ECO:0000256" key="1">
    <source>
        <dbReference type="ARBA" id="ARBA00010945"/>
    </source>
</evidence>
<dbReference type="SUPFAM" id="SSF56672">
    <property type="entry name" value="DNA/RNA polymerases"/>
    <property type="match status" value="1"/>
</dbReference>
<keyword evidence="5 13" id="KW-0235">DNA replication</keyword>
<evidence type="ECO:0000256" key="13">
    <source>
        <dbReference type="HAMAP-Rule" id="MF_01113"/>
    </source>
</evidence>
<dbReference type="InterPro" id="IPR043502">
    <property type="entry name" value="DNA/RNA_pol_sf"/>
</dbReference>
<keyword evidence="3 13" id="KW-0808">Transferase</keyword>
<dbReference type="Pfam" id="PF00817">
    <property type="entry name" value="IMS"/>
    <property type="match status" value="1"/>
</dbReference>
<dbReference type="InterPro" id="IPR017961">
    <property type="entry name" value="DNA_pol_Y-fam_little_finger"/>
</dbReference>
<evidence type="ECO:0000256" key="9">
    <source>
        <dbReference type="ARBA" id="ARBA00022932"/>
    </source>
</evidence>
<keyword evidence="17" id="KW-1185">Reference proteome</keyword>
<dbReference type="GO" id="GO:0009432">
    <property type="term" value="P:SOS response"/>
    <property type="evidence" value="ECO:0007669"/>
    <property type="project" value="TreeGrafter"/>
</dbReference>
<dbReference type="OrthoDB" id="9808813at2"/>
<dbReference type="Gene3D" id="3.30.70.270">
    <property type="match status" value="1"/>
</dbReference>
<evidence type="ECO:0000256" key="2">
    <source>
        <dbReference type="ARBA" id="ARBA00022457"/>
    </source>
</evidence>
<dbReference type="FunFam" id="3.30.1490.100:FF:000004">
    <property type="entry name" value="DNA polymerase IV"/>
    <property type="match status" value="1"/>
</dbReference>
<dbReference type="Gene3D" id="1.10.150.20">
    <property type="entry name" value="5' to 3' exonuclease, C-terminal subdomain"/>
    <property type="match status" value="1"/>
</dbReference>
<dbReference type="SUPFAM" id="SSF100879">
    <property type="entry name" value="Lesion bypass DNA polymerase (Y-family), little finger domain"/>
    <property type="match status" value="1"/>
</dbReference>
<comment type="subunit">
    <text evidence="13">Monomer.</text>
</comment>
<evidence type="ECO:0000256" key="7">
    <source>
        <dbReference type="ARBA" id="ARBA00022763"/>
    </source>
</evidence>
<dbReference type="InterPro" id="IPR022880">
    <property type="entry name" value="DNApol_IV"/>
</dbReference>
<feature type="region of interest" description="Disordered" evidence="14">
    <location>
        <begin position="435"/>
        <end position="460"/>
    </location>
</feature>
<evidence type="ECO:0000256" key="6">
    <source>
        <dbReference type="ARBA" id="ARBA00022723"/>
    </source>
</evidence>
<evidence type="ECO:0000313" key="16">
    <source>
        <dbReference type="EMBL" id="TWP37222.1"/>
    </source>
</evidence>
<keyword evidence="4 13" id="KW-0548">Nucleotidyltransferase</keyword>
<gene>
    <name evidence="13" type="primary">dinB</name>
    <name evidence="16" type="ORF">FGL98_07390</name>
</gene>
<dbReference type="GO" id="GO:0042276">
    <property type="term" value="P:error-prone translesion synthesis"/>
    <property type="evidence" value="ECO:0007669"/>
    <property type="project" value="TreeGrafter"/>
</dbReference>
<dbReference type="NCBIfam" id="NF002882">
    <property type="entry name" value="PRK03348.1"/>
    <property type="match status" value="1"/>
</dbReference>
<organism evidence="16 17">
    <name type="scientific">Leekyejoonella antrihumi</name>
    <dbReference type="NCBI Taxonomy" id="1660198"/>
    <lineage>
        <taxon>Bacteria</taxon>
        <taxon>Bacillati</taxon>
        <taxon>Actinomycetota</taxon>
        <taxon>Actinomycetes</taxon>
        <taxon>Micrococcales</taxon>
        <taxon>Dermacoccaceae</taxon>
        <taxon>Leekyejoonella</taxon>
    </lineage>
</organism>
<comment type="similarity">
    <text evidence="1 13">Belongs to the DNA polymerase type-Y family.</text>
</comment>
<evidence type="ECO:0000256" key="14">
    <source>
        <dbReference type="SAM" id="MobiDB-lite"/>
    </source>
</evidence>
<name>A0A563E4Q9_9MICO</name>
<keyword evidence="8 13" id="KW-0460">Magnesium</keyword>
<dbReference type="NCBIfam" id="NF002677">
    <property type="entry name" value="PRK02406.1"/>
    <property type="match status" value="1"/>
</dbReference>
<reference evidence="16 17" key="1">
    <citation type="submission" date="2019-05" db="EMBL/GenBank/DDBJ databases">
        <authorList>
            <person name="Lee S.D."/>
        </authorList>
    </citation>
    <scope>NUCLEOTIDE SEQUENCE [LARGE SCALE GENOMIC DNA]</scope>
    <source>
        <strain evidence="16 17">C5-26</strain>
    </source>
</reference>
<feature type="binding site" evidence="13">
    <location>
        <position position="106"/>
    </location>
    <ligand>
        <name>Mg(2+)</name>
        <dbReference type="ChEBI" id="CHEBI:18420"/>
    </ligand>
</feature>
<dbReference type="AlphaFoldDB" id="A0A563E4Q9"/>
<dbReference type="GO" id="GO:0006281">
    <property type="term" value="P:DNA repair"/>
    <property type="evidence" value="ECO:0007669"/>
    <property type="project" value="UniProtKB-UniRule"/>
</dbReference>
<keyword evidence="2 13" id="KW-0515">Mutator protein</keyword>
<comment type="catalytic activity">
    <reaction evidence="12 13">
        <text>DNA(n) + a 2'-deoxyribonucleoside 5'-triphosphate = DNA(n+1) + diphosphate</text>
        <dbReference type="Rhea" id="RHEA:22508"/>
        <dbReference type="Rhea" id="RHEA-COMP:17339"/>
        <dbReference type="Rhea" id="RHEA-COMP:17340"/>
        <dbReference type="ChEBI" id="CHEBI:33019"/>
        <dbReference type="ChEBI" id="CHEBI:61560"/>
        <dbReference type="ChEBI" id="CHEBI:173112"/>
        <dbReference type="EC" id="2.7.7.7"/>
    </reaction>
</comment>
<dbReference type="PANTHER" id="PTHR11076:SF33">
    <property type="entry name" value="DNA POLYMERASE KAPPA"/>
    <property type="match status" value="1"/>
</dbReference>
<dbReference type="EMBL" id="VCQV01000007">
    <property type="protein sequence ID" value="TWP37222.1"/>
    <property type="molecule type" value="Genomic_DNA"/>
</dbReference>
<dbReference type="InterPro" id="IPR036775">
    <property type="entry name" value="DNA_pol_Y-fam_lit_finger_sf"/>
</dbReference>
<proteinExistence type="inferred from homology"/>
<keyword evidence="7 13" id="KW-0227">DNA damage</keyword>
<evidence type="ECO:0000256" key="10">
    <source>
        <dbReference type="ARBA" id="ARBA00023204"/>
    </source>
</evidence>
<evidence type="ECO:0000313" key="17">
    <source>
        <dbReference type="Proteomes" id="UP000320244"/>
    </source>
</evidence>
<dbReference type="Gene3D" id="3.30.1490.100">
    <property type="entry name" value="DNA polymerase, Y-family, little finger domain"/>
    <property type="match status" value="1"/>
</dbReference>
<dbReference type="InterPro" id="IPR001126">
    <property type="entry name" value="UmuC"/>
</dbReference>
<reference evidence="16 17" key="2">
    <citation type="submission" date="2019-08" db="EMBL/GenBank/DDBJ databases">
        <title>Jejuicoccus antrihumi gen. nov., sp. nov., a new member of the family Dermacoccaceae isolated from a cave.</title>
        <authorList>
            <person name="Schumann P."/>
            <person name="Kim I.S."/>
        </authorList>
    </citation>
    <scope>NUCLEOTIDE SEQUENCE [LARGE SCALE GENOMIC DNA]</scope>
    <source>
        <strain evidence="16 17">C5-26</strain>
    </source>
</reference>
<dbReference type="GO" id="GO:0005829">
    <property type="term" value="C:cytosol"/>
    <property type="evidence" value="ECO:0007669"/>
    <property type="project" value="TreeGrafter"/>
</dbReference>
<accession>A0A563E4Q9</accession>
<dbReference type="InterPro" id="IPR050116">
    <property type="entry name" value="DNA_polymerase-Y"/>
</dbReference>
<dbReference type="InterPro" id="IPR043128">
    <property type="entry name" value="Rev_trsase/Diguanyl_cyclase"/>
</dbReference>
<dbReference type="EC" id="2.7.7.7" evidence="13"/>